<organism evidence="2 3">
    <name type="scientific">Plasmodium ovale</name>
    <name type="common">malaria parasite P. ovale</name>
    <dbReference type="NCBI Taxonomy" id="36330"/>
    <lineage>
        <taxon>Eukaryota</taxon>
        <taxon>Sar</taxon>
        <taxon>Alveolata</taxon>
        <taxon>Apicomplexa</taxon>
        <taxon>Aconoidasida</taxon>
        <taxon>Haemosporida</taxon>
        <taxon>Plasmodiidae</taxon>
        <taxon>Plasmodium</taxon>
        <taxon>Plasmodium (Plasmodium)</taxon>
    </lineage>
</organism>
<sequence length="446" mass="52936">MGVLEIEDLLGENVIKDLPSNKLYEEFNQNVTLSDYDKYCDKIFREYDGNEEVKKLYAMYARNFKIINGIQEEQHRITRCNHFMYWTYDKIRKMIRTKTNEDINILNHKNFIDIRNQISRETKKYVCQYTFQHDKLDDWREEKDLYDYFENFDYIKSKIDSDIDKCKNYYKYVTYINELYEKHKEDEDYDCCSFWGDCNRYFKCEQKFNPNELLVELKCEDKISGKEGKESVEPTTMEQGAECFDSTSDSTNLQTCVNLAKGDENGKGLGQDNTGTPVSEDSVFHIVAVEQSVDQGTPNGLGREVKVTSEGMPELLKKLSFGNDNIYTHQHQYELQEVSPENNNQTSSVLEELYGLYNSHSFRISLVCLLIVIIILMFSHHYGFFPFKYWLRKKGRKKKKYYNHKGLIHNFSFDDTEPVYINSRSVRLNIVYNPRQNSFQKYHMEC</sequence>
<dbReference type="AlphaFoldDB" id="A0A1C3KKT2"/>
<keyword evidence="1" id="KW-1133">Transmembrane helix</keyword>
<protein>
    <submittedName>
        <fullName evidence="2">PIR protein</fullName>
    </submittedName>
</protein>
<dbReference type="Pfam" id="PF05795">
    <property type="entry name" value="Plasmodium_Vir"/>
    <property type="match status" value="1"/>
</dbReference>
<dbReference type="VEuPathDB" id="PlasmoDB:POWCR01_000230700"/>
<dbReference type="Proteomes" id="UP000243200">
    <property type="component" value="Unassembled WGS sequence"/>
</dbReference>
<feature type="transmembrane region" description="Helical" evidence="1">
    <location>
        <begin position="364"/>
        <end position="391"/>
    </location>
</feature>
<keyword evidence="1" id="KW-0472">Membrane</keyword>
<evidence type="ECO:0000313" key="3">
    <source>
        <dbReference type="Proteomes" id="UP000243200"/>
    </source>
</evidence>
<reference evidence="2 3" key="1">
    <citation type="submission" date="2016-06" db="EMBL/GenBank/DDBJ databases">
        <authorList>
            <consortium name="Pathogen Informatics"/>
        </authorList>
    </citation>
    <scope>NUCLEOTIDE SEQUENCE [LARGE SCALE GENOMIC DNA]</scope>
</reference>
<evidence type="ECO:0000313" key="2">
    <source>
        <dbReference type="EMBL" id="SBT74569.1"/>
    </source>
</evidence>
<dbReference type="InterPro" id="IPR008780">
    <property type="entry name" value="Plasmodium_Vir"/>
</dbReference>
<dbReference type="OrthoDB" id="386497at2759"/>
<keyword evidence="1" id="KW-0812">Transmembrane</keyword>
<dbReference type="VEuPathDB" id="PlasmoDB:PocGH01_00019600"/>
<evidence type="ECO:0000256" key="1">
    <source>
        <dbReference type="SAM" id="Phobius"/>
    </source>
</evidence>
<accession>A0A1C3KKT2</accession>
<gene>
    <name evidence="2" type="primary">PowCR01_000230700</name>
    <name evidence="2" type="ORF">POWCR01_000230700</name>
</gene>
<proteinExistence type="predicted"/>
<name>A0A1C3KKT2_PLAOA</name>
<dbReference type="EMBL" id="FLRJ01000734">
    <property type="protein sequence ID" value="SBT74569.1"/>
    <property type="molecule type" value="Genomic_DNA"/>
</dbReference>